<dbReference type="Gene3D" id="1.10.10.10">
    <property type="entry name" value="Winged helix-like DNA-binding domain superfamily/Winged helix DNA-binding domain"/>
    <property type="match status" value="1"/>
</dbReference>
<organism evidence="1 2">
    <name type="scientific">Oryzias melastigma</name>
    <name type="common">Marine medaka</name>
    <dbReference type="NCBI Taxonomy" id="30732"/>
    <lineage>
        <taxon>Eukaryota</taxon>
        <taxon>Metazoa</taxon>
        <taxon>Chordata</taxon>
        <taxon>Craniata</taxon>
        <taxon>Vertebrata</taxon>
        <taxon>Euteleostomi</taxon>
        <taxon>Actinopterygii</taxon>
        <taxon>Neopterygii</taxon>
        <taxon>Teleostei</taxon>
        <taxon>Neoteleostei</taxon>
        <taxon>Acanthomorphata</taxon>
        <taxon>Ovalentaria</taxon>
        <taxon>Atherinomorphae</taxon>
        <taxon>Beloniformes</taxon>
        <taxon>Adrianichthyidae</taxon>
        <taxon>Oryziinae</taxon>
        <taxon>Oryzias</taxon>
    </lineage>
</organism>
<sequence>MQELALRESGNGLKKISKGFGISPSTSREIVYKLRTLKDVALMSRSGCPSKFSPRTDRMMIKEVTESPKISSQVRQQTLATVGVKVQGCHGRCARSKLSPSKKNMKARRNTDENLMATVKHGGGSVVVWGCCVSGSGQFTIIESSMNSAVYEDNGKLSVRK</sequence>
<dbReference type="AlphaFoldDB" id="A0A3B3BBY5"/>
<proteinExistence type="predicted"/>
<dbReference type="Ensembl" id="ENSOMET00000012021.1">
    <property type="protein sequence ID" value="ENSOMEP00000002717.1"/>
    <property type="gene ID" value="ENSOMEG00000003681.1"/>
</dbReference>
<keyword evidence="2" id="KW-1185">Reference proteome</keyword>
<evidence type="ECO:0000313" key="1">
    <source>
        <dbReference type="Ensembl" id="ENSOMEP00000002717.1"/>
    </source>
</evidence>
<evidence type="ECO:0000313" key="2">
    <source>
        <dbReference type="Proteomes" id="UP000261560"/>
    </source>
</evidence>
<reference evidence="1" key="2">
    <citation type="submission" date="2025-09" db="UniProtKB">
        <authorList>
            <consortium name="Ensembl"/>
        </authorList>
    </citation>
    <scope>IDENTIFICATION</scope>
</reference>
<dbReference type="GO" id="GO:0003676">
    <property type="term" value="F:nucleic acid binding"/>
    <property type="evidence" value="ECO:0007669"/>
    <property type="project" value="InterPro"/>
</dbReference>
<dbReference type="GeneTree" id="ENSGT01120000277527"/>
<dbReference type="Gene3D" id="3.30.420.10">
    <property type="entry name" value="Ribonuclease H-like superfamily/Ribonuclease H"/>
    <property type="match status" value="1"/>
</dbReference>
<name>A0A3B3BBY5_ORYME</name>
<reference evidence="1" key="1">
    <citation type="submission" date="2025-08" db="UniProtKB">
        <authorList>
            <consortium name="Ensembl"/>
        </authorList>
    </citation>
    <scope>IDENTIFICATION</scope>
</reference>
<dbReference type="InterPro" id="IPR036397">
    <property type="entry name" value="RNaseH_sf"/>
</dbReference>
<evidence type="ECO:0008006" key="3">
    <source>
        <dbReference type="Google" id="ProtNLM"/>
    </source>
</evidence>
<dbReference type="Proteomes" id="UP000261560">
    <property type="component" value="Unplaced"/>
</dbReference>
<accession>A0A3B3BBY5</accession>
<dbReference type="InterPro" id="IPR036388">
    <property type="entry name" value="WH-like_DNA-bd_sf"/>
</dbReference>
<protein>
    <recommendedName>
        <fullName evidence="3">Transposase Tc1-like domain-containing protein</fullName>
    </recommendedName>
</protein>